<dbReference type="GO" id="GO:0048488">
    <property type="term" value="P:synaptic vesicle endocytosis"/>
    <property type="evidence" value="ECO:0007669"/>
    <property type="project" value="TreeGrafter"/>
</dbReference>
<dbReference type="InterPro" id="IPR036028">
    <property type="entry name" value="SH3-like_dom_sf"/>
</dbReference>
<dbReference type="InterPro" id="IPR003005">
    <property type="entry name" value="Amphiphysin"/>
</dbReference>
<evidence type="ECO:0000313" key="6">
    <source>
        <dbReference type="Proteomes" id="UP001152622"/>
    </source>
</evidence>
<dbReference type="GO" id="GO:0005543">
    <property type="term" value="F:phospholipid binding"/>
    <property type="evidence" value="ECO:0007669"/>
    <property type="project" value="TreeGrafter"/>
</dbReference>
<feature type="region of interest" description="Disordered" evidence="3">
    <location>
        <begin position="1"/>
        <end position="46"/>
    </location>
</feature>
<comment type="caution">
    <text evidence="5">The sequence shown here is derived from an EMBL/GenBank/DDBJ whole genome shotgun (WGS) entry which is preliminary data.</text>
</comment>
<protein>
    <recommendedName>
        <fullName evidence="4">SH3 domain-containing protein</fullName>
    </recommendedName>
</protein>
<evidence type="ECO:0000256" key="3">
    <source>
        <dbReference type="SAM" id="MobiDB-lite"/>
    </source>
</evidence>
<proteinExistence type="predicted"/>
<sequence>MPIPSVVIEPASSNEGDDDRDGDITSPTVSTGNGVTPESQPEAPGMPAGFLYKVEALHNFEAANTDELELKKGDVVLVIPTQHAEDQDAGWLTGMKESDWLQLGVTAPKGLFPENFTQRLD</sequence>
<dbReference type="GO" id="GO:0005886">
    <property type="term" value="C:plasma membrane"/>
    <property type="evidence" value="ECO:0007669"/>
    <property type="project" value="TreeGrafter"/>
</dbReference>
<dbReference type="PRINTS" id="PR00452">
    <property type="entry name" value="SH3DOMAIN"/>
</dbReference>
<dbReference type="SMART" id="SM00326">
    <property type="entry name" value="SH3"/>
    <property type="match status" value="1"/>
</dbReference>
<evidence type="ECO:0000256" key="2">
    <source>
        <dbReference type="PROSITE-ProRule" id="PRU00192"/>
    </source>
</evidence>
<organism evidence="5 6">
    <name type="scientific">Synaphobranchus kaupii</name>
    <name type="common">Kaup's arrowtooth eel</name>
    <dbReference type="NCBI Taxonomy" id="118154"/>
    <lineage>
        <taxon>Eukaryota</taxon>
        <taxon>Metazoa</taxon>
        <taxon>Chordata</taxon>
        <taxon>Craniata</taxon>
        <taxon>Vertebrata</taxon>
        <taxon>Euteleostomi</taxon>
        <taxon>Actinopterygii</taxon>
        <taxon>Neopterygii</taxon>
        <taxon>Teleostei</taxon>
        <taxon>Anguilliformes</taxon>
        <taxon>Synaphobranchidae</taxon>
        <taxon>Synaphobranchus</taxon>
    </lineage>
</organism>
<dbReference type="EMBL" id="JAINUF010000019">
    <property type="protein sequence ID" value="KAJ8336871.1"/>
    <property type="molecule type" value="Genomic_DNA"/>
</dbReference>
<dbReference type="PANTHER" id="PTHR46514:SF2">
    <property type="entry name" value="AMPHIPHYSIN"/>
    <property type="match status" value="1"/>
</dbReference>
<dbReference type="AlphaFoldDB" id="A0A9Q1IEP4"/>
<dbReference type="Pfam" id="PF14604">
    <property type="entry name" value="SH3_9"/>
    <property type="match status" value="1"/>
</dbReference>
<keyword evidence="1 2" id="KW-0728">SH3 domain</keyword>
<dbReference type="Gene3D" id="2.30.30.40">
    <property type="entry name" value="SH3 Domains"/>
    <property type="match status" value="1"/>
</dbReference>
<dbReference type="PANTHER" id="PTHR46514">
    <property type="entry name" value="AMPHIPHYSIN"/>
    <property type="match status" value="1"/>
</dbReference>
<dbReference type="InterPro" id="IPR001452">
    <property type="entry name" value="SH3_domain"/>
</dbReference>
<dbReference type="SUPFAM" id="SSF50044">
    <property type="entry name" value="SH3-domain"/>
    <property type="match status" value="1"/>
</dbReference>
<dbReference type="PROSITE" id="PS50002">
    <property type="entry name" value="SH3"/>
    <property type="match status" value="1"/>
</dbReference>
<evidence type="ECO:0000256" key="1">
    <source>
        <dbReference type="ARBA" id="ARBA00022443"/>
    </source>
</evidence>
<name>A0A9Q1IEP4_SYNKA</name>
<gene>
    <name evidence="5" type="ORF">SKAU_G00380910</name>
</gene>
<evidence type="ECO:0000259" key="4">
    <source>
        <dbReference type="PROSITE" id="PS50002"/>
    </source>
</evidence>
<feature type="compositionally biased region" description="Polar residues" evidence="3">
    <location>
        <begin position="25"/>
        <end position="39"/>
    </location>
</feature>
<feature type="domain" description="SH3" evidence="4">
    <location>
        <begin position="49"/>
        <end position="121"/>
    </location>
</feature>
<dbReference type="GO" id="GO:0008021">
    <property type="term" value="C:synaptic vesicle"/>
    <property type="evidence" value="ECO:0007669"/>
    <property type="project" value="TreeGrafter"/>
</dbReference>
<keyword evidence="6" id="KW-1185">Reference proteome</keyword>
<dbReference type="OrthoDB" id="446293at2759"/>
<dbReference type="Proteomes" id="UP001152622">
    <property type="component" value="Chromosome 19"/>
</dbReference>
<accession>A0A9Q1IEP4</accession>
<reference evidence="5" key="1">
    <citation type="journal article" date="2023" name="Science">
        <title>Genome structures resolve the early diversification of teleost fishes.</title>
        <authorList>
            <person name="Parey E."/>
            <person name="Louis A."/>
            <person name="Montfort J."/>
            <person name="Bouchez O."/>
            <person name="Roques C."/>
            <person name="Iampietro C."/>
            <person name="Lluch J."/>
            <person name="Castinel A."/>
            <person name="Donnadieu C."/>
            <person name="Desvignes T."/>
            <person name="Floi Bucao C."/>
            <person name="Jouanno E."/>
            <person name="Wen M."/>
            <person name="Mejri S."/>
            <person name="Dirks R."/>
            <person name="Jansen H."/>
            <person name="Henkel C."/>
            <person name="Chen W.J."/>
            <person name="Zahm M."/>
            <person name="Cabau C."/>
            <person name="Klopp C."/>
            <person name="Thompson A.W."/>
            <person name="Robinson-Rechavi M."/>
            <person name="Braasch I."/>
            <person name="Lecointre G."/>
            <person name="Bobe J."/>
            <person name="Postlethwait J.H."/>
            <person name="Berthelot C."/>
            <person name="Roest Crollius H."/>
            <person name="Guiguen Y."/>
        </authorList>
    </citation>
    <scope>NUCLEOTIDE SEQUENCE</scope>
    <source>
        <strain evidence="5">WJC10195</strain>
    </source>
</reference>
<evidence type="ECO:0000313" key="5">
    <source>
        <dbReference type="EMBL" id="KAJ8336871.1"/>
    </source>
</evidence>
<dbReference type="PRINTS" id="PR01251">
    <property type="entry name" value="AMPHIPHYSIN"/>
</dbReference>